<dbReference type="InterPro" id="IPR014776">
    <property type="entry name" value="4pyrrole_Mease_sub2"/>
</dbReference>
<protein>
    <submittedName>
        <fullName evidence="8">Precorrin-3B C(17)-methyltransferase</fullName>
        <ecNumber evidence="8">2.1.1.131</ecNumber>
    </submittedName>
</protein>
<dbReference type="NCBIfam" id="TIGR01467">
    <property type="entry name" value="cobI_cbiL"/>
    <property type="match status" value="1"/>
</dbReference>
<dbReference type="GO" id="GO:0009236">
    <property type="term" value="P:cobalamin biosynthetic process"/>
    <property type="evidence" value="ECO:0007669"/>
    <property type="project" value="UniProtKB-UniPathway"/>
</dbReference>
<reference evidence="8 9" key="1">
    <citation type="submission" date="2020-12" db="EMBL/GenBank/DDBJ databases">
        <title>FDA dAtabase for Regulatory Grade micrObial Sequences (FDA-ARGOS): Supporting development and validation of Infectious Disease Dx tests.</title>
        <authorList>
            <person name="Sproer C."/>
            <person name="Gronow S."/>
            <person name="Severitt S."/>
            <person name="Schroder I."/>
            <person name="Tallon L."/>
            <person name="Sadzewicz L."/>
            <person name="Zhao X."/>
            <person name="Boylan J."/>
            <person name="Ott S."/>
            <person name="Bowen H."/>
            <person name="Vavikolanu K."/>
            <person name="Mehta A."/>
            <person name="Aluvathingal J."/>
            <person name="Nadendla S."/>
            <person name="Lowell S."/>
            <person name="Myers T."/>
            <person name="Yan Y."/>
            <person name="Sichtig H."/>
        </authorList>
    </citation>
    <scope>NUCLEOTIDE SEQUENCE [LARGE SCALE GENOMIC DNA]</scope>
    <source>
        <strain evidence="8 9">FDAARGOS_1053</strain>
    </source>
</reference>
<keyword evidence="3" id="KW-0169">Cobalamin biosynthesis</keyword>
<dbReference type="AlphaFoldDB" id="A0A7T4JUF2"/>
<dbReference type="UniPathway" id="UPA00148"/>
<sequence>MNNTSSPVLIGVGVGPGDPQLLTLAAVDAISSADVVCYHAKPGGSSNARAIAEQFFTAGQIHELLEYPVTTGSHPDGYTAALAQFYSEASERLAAHLDAGRTVAVLAVGDPMLYSSYQHLSRLLADYPQRIIPGIPSVTAAADVLGTPLAEDEDVLSIIPATLSEDALHASLATCDTAVFMKLGRNFDKVKKVLTEQGLAERAYVAVRVGMDGQKVLPLTEANAEEIPYFAVAVVPTQLVDAPVSPEPGSVTVVGLGPGAARWTTPEVSRALREATDIVGYTTYVKRVPERKGQVRHLSDNRVEAERSEHALQLAREGKRVVVVSSGDPGVFAMATAVLEVQHTRGYEDVSVRVLPGMTAAQAVASRVGAPLGHDFALISLSNRLKPWDQVVTRVRAVAGADMAMAIYNPASKKRTWQVEEFKKILLEYRTPDTPVIVARAVGAPEEKVTVTTLGELDPQVVDMRTMLVIGASTSVSFTTVDGTRVYTSRYYGTPEWGEKPADFDVTKR</sequence>
<dbReference type="Proteomes" id="UP000596145">
    <property type="component" value="Chromosome"/>
</dbReference>
<dbReference type="RefSeq" id="WP_084036260.1">
    <property type="nucleotide sequence ID" value="NZ_CP066007.1"/>
</dbReference>
<dbReference type="CDD" id="cd11646">
    <property type="entry name" value="Precorrin_3B_C17_MT"/>
    <property type="match status" value="1"/>
</dbReference>
<dbReference type="GeneID" id="92760029"/>
<comment type="similarity">
    <text evidence="2">Belongs to the precorrin methyltransferase family.</text>
</comment>
<comment type="pathway">
    <text evidence="1">Cofactor biosynthesis; adenosylcobalamin biosynthesis.</text>
</comment>
<dbReference type="GO" id="GO:0030789">
    <property type="term" value="F:precorrin-3B C17-methyltransferase activity"/>
    <property type="evidence" value="ECO:0007669"/>
    <property type="project" value="UniProtKB-EC"/>
</dbReference>
<proteinExistence type="inferred from homology"/>
<dbReference type="InterPro" id="IPR012382">
    <property type="entry name" value="CobI/CbiL"/>
</dbReference>
<feature type="domain" description="Tetrapyrrole methylase" evidence="7">
    <location>
        <begin position="251"/>
        <end position="458"/>
    </location>
</feature>
<dbReference type="PANTHER" id="PTHR47036:SF1">
    <property type="entry name" value="COBALT-FACTOR III C(17)-METHYLTRANSFERASE-RELATED"/>
    <property type="match status" value="1"/>
</dbReference>
<dbReference type="GO" id="GO:0030788">
    <property type="term" value="F:precorrin-2 C20-methyltransferase activity"/>
    <property type="evidence" value="ECO:0007669"/>
    <property type="project" value="InterPro"/>
</dbReference>
<dbReference type="SUPFAM" id="SSF53790">
    <property type="entry name" value="Tetrapyrrole methylase"/>
    <property type="match status" value="2"/>
</dbReference>
<dbReference type="EMBL" id="CP066007">
    <property type="protein sequence ID" value="QQB45767.1"/>
    <property type="molecule type" value="Genomic_DNA"/>
</dbReference>
<dbReference type="InterPro" id="IPR006363">
    <property type="entry name" value="Cbl_synth_CobJ/CibH_dom"/>
</dbReference>
<dbReference type="InterPro" id="IPR035996">
    <property type="entry name" value="4pyrrol_Methylase_sf"/>
</dbReference>
<dbReference type="InterPro" id="IPR014777">
    <property type="entry name" value="4pyrrole_Mease_sub1"/>
</dbReference>
<dbReference type="EC" id="2.1.1.131" evidence="8"/>
<evidence type="ECO:0000313" key="8">
    <source>
        <dbReference type="EMBL" id="QQB45767.1"/>
    </source>
</evidence>
<accession>A0A7T4JUF2</accession>
<evidence type="ECO:0000256" key="1">
    <source>
        <dbReference type="ARBA" id="ARBA00004953"/>
    </source>
</evidence>
<feature type="domain" description="Tetrapyrrole methylase" evidence="7">
    <location>
        <begin position="9"/>
        <end position="222"/>
    </location>
</feature>
<organism evidence="8 9">
    <name type="scientific">Corynebacterium glucuronolyticum</name>
    <dbReference type="NCBI Taxonomy" id="39791"/>
    <lineage>
        <taxon>Bacteria</taxon>
        <taxon>Bacillati</taxon>
        <taxon>Actinomycetota</taxon>
        <taxon>Actinomycetes</taxon>
        <taxon>Mycobacteriales</taxon>
        <taxon>Corynebacteriaceae</taxon>
        <taxon>Corynebacterium</taxon>
    </lineage>
</organism>
<keyword evidence="4 8" id="KW-0489">Methyltransferase</keyword>
<keyword evidence="5 8" id="KW-0808">Transferase</keyword>
<dbReference type="OrthoDB" id="9804789at2"/>
<dbReference type="InterPro" id="IPR051810">
    <property type="entry name" value="Precorrin_MeTrfase"/>
</dbReference>
<keyword evidence="6" id="KW-0949">S-adenosyl-L-methionine</keyword>
<dbReference type="Pfam" id="PF00590">
    <property type="entry name" value="TP_methylase"/>
    <property type="match status" value="2"/>
</dbReference>
<evidence type="ECO:0000259" key="7">
    <source>
        <dbReference type="Pfam" id="PF00590"/>
    </source>
</evidence>
<dbReference type="InterPro" id="IPR006364">
    <property type="entry name" value="CobI/CbiL/CobIJ_dom"/>
</dbReference>
<evidence type="ECO:0000313" key="9">
    <source>
        <dbReference type="Proteomes" id="UP000596145"/>
    </source>
</evidence>
<evidence type="ECO:0000256" key="4">
    <source>
        <dbReference type="ARBA" id="ARBA00022603"/>
    </source>
</evidence>
<name>A0A7T4JUF2_9CORY</name>
<dbReference type="InterPro" id="IPR000878">
    <property type="entry name" value="4pyrrol_Mease"/>
</dbReference>
<dbReference type="CDD" id="cd11645">
    <property type="entry name" value="Precorrin_2_C20_MT"/>
    <property type="match status" value="1"/>
</dbReference>
<evidence type="ECO:0000256" key="2">
    <source>
        <dbReference type="ARBA" id="ARBA00005879"/>
    </source>
</evidence>
<evidence type="ECO:0000256" key="5">
    <source>
        <dbReference type="ARBA" id="ARBA00022679"/>
    </source>
</evidence>
<dbReference type="NCBIfam" id="TIGR01466">
    <property type="entry name" value="cobJ_cbiH"/>
    <property type="match status" value="1"/>
</dbReference>
<evidence type="ECO:0000256" key="3">
    <source>
        <dbReference type="ARBA" id="ARBA00022573"/>
    </source>
</evidence>
<dbReference type="GO" id="GO:0032259">
    <property type="term" value="P:methylation"/>
    <property type="evidence" value="ECO:0007669"/>
    <property type="project" value="UniProtKB-KW"/>
</dbReference>
<gene>
    <name evidence="8" type="primary">cobJ</name>
    <name evidence="8" type="ORF">I6I10_09760</name>
</gene>
<dbReference type="PANTHER" id="PTHR47036">
    <property type="entry name" value="COBALT-FACTOR III C(17)-METHYLTRANSFERASE-RELATED"/>
    <property type="match status" value="1"/>
</dbReference>
<evidence type="ECO:0000256" key="6">
    <source>
        <dbReference type="ARBA" id="ARBA00022691"/>
    </source>
</evidence>
<dbReference type="Gene3D" id="3.30.950.10">
    <property type="entry name" value="Methyltransferase, Cobalt-precorrin-4 Transmethylase, Domain 2"/>
    <property type="match status" value="2"/>
</dbReference>
<dbReference type="Gene3D" id="3.40.1010.10">
    <property type="entry name" value="Cobalt-precorrin-4 Transmethylase, Domain 1"/>
    <property type="match status" value="2"/>
</dbReference>